<dbReference type="PANTHER" id="PTHR21363">
    <property type="entry name" value="PREPHENATE DEHYDROGENASE"/>
    <property type="match status" value="1"/>
</dbReference>
<dbReference type="InterPro" id="IPR002912">
    <property type="entry name" value="ACT_dom"/>
</dbReference>
<evidence type="ECO:0000256" key="3">
    <source>
        <dbReference type="ARBA" id="ARBA00012068"/>
    </source>
</evidence>
<evidence type="ECO:0000256" key="5">
    <source>
        <dbReference type="ARBA" id="ARBA00022498"/>
    </source>
</evidence>
<evidence type="ECO:0000313" key="14">
    <source>
        <dbReference type="Proteomes" id="UP000233534"/>
    </source>
</evidence>
<dbReference type="PROSITE" id="PS51176">
    <property type="entry name" value="PDH_ADH"/>
    <property type="match status" value="1"/>
</dbReference>
<dbReference type="GO" id="GO:0004665">
    <property type="term" value="F:prephenate dehydrogenase (NADP+) activity"/>
    <property type="evidence" value="ECO:0007669"/>
    <property type="project" value="InterPro"/>
</dbReference>
<feature type="domain" description="Prephenate/arogenate dehydrogenase" evidence="11">
    <location>
        <begin position="4"/>
        <end position="291"/>
    </location>
</feature>
<dbReference type="EC" id="1.3.1.12" evidence="3"/>
<evidence type="ECO:0000256" key="2">
    <source>
        <dbReference type="ARBA" id="ARBA00007964"/>
    </source>
</evidence>
<dbReference type="InterPro" id="IPR046826">
    <property type="entry name" value="PDH_N"/>
</dbReference>
<comment type="catalytic activity">
    <reaction evidence="10">
        <text>prephenate + NAD(+) = 3-(4-hydroxyphenyl)pyruvate + CO2 + NADH</text>
        <dbReference type="Rhea" id="RHEA:13869"/>
        <dbReference type="ChEBI" id="CHEBI:16526"/>
        <dbReference type="ChEBI" id="CHEBI:29934"/>
        <dbReference type="ChEBI" id="CHEBI:36242"/>
        <dbReference type="ChEBI" id="CHEBI:57540"/>
        <dbReference type="ChEBI" id="CHEBI:57945"/>
        <dbReference type="EC" id="1.3.1.12"/>
    </reaction>
</comment>
<evidence type="ECO:0000256" key="7">
    <source>
        <dbReference type="ARBA" id="ARBA00023002"/>
    </source>
</evidence>
<comment type="pathway">
    <text evidence="1">Amino-acid biosynthesis; L-tyrosine biosynthesis; (4-hydroxyphenyl)pyruvate from prephenate (NAD(+) route): step 1/1.</text>
</comment>
<dbReference type="EMBL" id="CP025197">
    <property type="protein sequence ID" value="AUG58447.1"/>
    <property type="molecule type" value="Genomic_DNA"/>
</dbReference>
<keyword evidence="9" id="KW-0057">Aromatic amino acid biosynthesis</keyword>
<keyword evidence="5" id="KW-0827">Tyrosine biosynthesis</keyword>
<dbReference type="Pfam" id="PF01842">
    <property type="entry name" value="ACT"/>
    <property type="match status" value="1"/>
</dbReference>
<dbReference type="InterPro" id="IPR045865">
    <property type="entry name" value="ACT-like_dom_sf"/>
</dbReference>
<dbReference type="Pfam" id="PF20463">
    <property type="entry name" value="PDH_C"/>
    <property type="match status" value="1"/>
</dbReference>
<comment type="similarity">
    <text evidence="2">Belongs to the prephenate/arogenate dehydrogenase family.</text>
</comment>
<reference evidence="13 14" key="1">
    <citation type="submission" date="2017-12" db="EMBL/GenBank/DDBJ databases">
        <title>Complete genome sequence of Herbivorax saccincola GGR1, a novel Cellulosome-producing hydrolytic bacterium in a thermophilic biogas plant, established by Illumina and Nanopore MinION sequencing.</title>
        <authorList>
            <person name="Pechtl A."/>
            <person name="Ruckert C."/>
            <person name="Koeck D.E."/>
            <person name="Maus I."/>
            <person name="Winkler A."/>
            <person name="Kalinowski J."/>
            <person name="Puhler A."/>
            <person name="Schwarz W.W."/>
            <person name="Zverlov V.V."/>
            <person name="Schluter A."/>
            <person name="Liebl W."/>
        </authorList>
    </citation>
    <scope>NUCLEOTIDE SEQUENCE [LARGE SCALE GENOMIC DNA]</scope>
    <source>
        <strain evidence="14">SR1</strain>
    </source>
</reference>
<dbReference type="GO" id="GO:0070403">
    <property type="term" value="F:NAD+ binding"/>
    <property type="evidence" value="ECO:0007669"/>
    <property type="project" value="InterPro"/>
</dbReference>
<sequence length="365" mass="40256">MVDKKISVIGLGLIGGSIVKALKEQMNITNIAAVDNNTESLNQALEEGYIVKGFSKLDEYIFDSDIIFICTPVSITISYIKELKDNVKDNCIITDTSSTKGRIIDYVNSLDNPPCFIGGHPMTGTEKTGFKSSYAHLFENAYYILSHTKSSADSHMDTLCKIIKGIGAIPLILDAQLHDEITATISHVPHVIASALVNLVKNSDSEDKKMQTLAAGGFKDITRIASSSPQMWENIVLSNSEKIKKTISDFIETLKSFMEYIDTNDSKSIYNFFESAKAYRDSFSDNQKGLIQPLHELVVDVVDKPGIIGDIATLLGQNGINIKNINVSNSREFEQGCLRITLPDSDSVDISYNLLTDKGYKVFKI</sequence>
<dbReference type="FunFam" id="3.40.50.720:FF:000208">
    <property type="entry name" value="Prephenate dehydrogenase"/>
    <property type="match status" value="1"/>
</dbReference>
<keyword evidence="14" id="KW-1185">Reference proteome</keyword>
<dbReference type="InterPro" id="IPR050812">
    <property type="entry name" value="Preph/Arog_dehydrog"/>
</dbReference>
<evidence type="ECO:0000313" key="13">
    <source>
        <dbReference type="EMBL" id="AUG58447.1"/>
    </source>
</evidence>
<dbReference type="Proteomes" id="UP000233534">
    <property type="component" value="Chromosome"/>
</dbReference>
<dbReference type="InterPro" id="IPR036291">
    <property type="entry name" value="NAD(P)-bd_dom_sf"/>
</dbReference>
<proteinExistence type="inferred from homology"/>
<dbReference type="Gene3D" id="1.10.3660.10">
    <property type="entry name" value="6-phosphogluconate dehydrogenase C-terminal like domain"/>
    <property type="match status" value="1"/>
</dbReference>
<evidence type="ECO:0000256" key="9">
    <source>
        <dbReference type="ARBA" id="ARBA00023141"/>
    </source>
</evidence>
<evidence type="ECO:0000256" key="8">
    <source>
        <dbReference type="ARBA" id="ARBA00023027"/>
    </source>
</evidence>
<dbReference type="Pfam" id="PF02153">
    <property type="entry name" value="PDH_N"/>
    <property type="match status" value="1"/>
</dbReference>
<dbReference type="SUPFAM" id="SSF55021">
    <property type="entry name" value="ACT-like"/>
    <property type="match status" value="1"/>
</dbReference>
<dbReference type="Gene3D" id="3.40.50.720">
    <property type="entry name" value="NAD(P)-binding Rossmann-like Domain"/>
    <property type="match status" value="1"/>
</dbReference>
<evidence type="ECO:0000256" key="1">
    <source>
        <dbReference type="ARBA" id="ARBA00005067"/>
    </source>
</evidence>
<evidence type="ECO:0000259" key="11">
    <source>
        <dbReference type="PROSITE" id="PS51176"/>
    </source>
</evidence>
<dbReference type="UniPathway" id="UPA00122">
    <property type="reaction ID" value="UER00961"/>
</dbReference>
<dbReference type="Gene3D" id="3.30.70.260">
    <property type="match status" value="1"/>
</dbReference>
<keyword evidence="6" id="KW-0028">Amino-acid biosynthesis</keyword>
<accession>A0A2K9E3Z1</accession>
<evidence type="ECO:0000256" key="4">
    <source>
        <dbReference type="ARBA" id="ARBA00016891"/>
    </source>
</evidence>
<evidence type="ECO:0000256" key="6">
    <source>
        <dbReference type="ARBA" id="ARBA00022605"/>
    </source>
</evidence>
<dbReference type="PROSITE" id="PS51671">
    <property type="entry name" value="ACT"/>
    <property type="match status" value="1"/>
</dbReference>
<keyword evidence="7" id="KW-0560">Oxidoreductase</keyword>
<keyword evidence="8" id="KW-0520">NAD</keyword>
<evidence type="ECO:0000256" key="10">
    <source>
        <dbReference type="ARBA" id="ARBA00049260"/>
    </source>
</evidence>
<dbReference type="FunFam" id="1.10.3660.10:FF:000003">
    <property type="entry name" value="Prephenate dehydrogenase"/>
    <property type="match status" value="1"/>
</dbReference>
<dbReference type="AlphaFoldDB" id="A0A2K9E3Z1"/>
<protein>
    <recommendedName>
        <fullName evidence="4">Prephenate dehydrogenase</fullName>
        <ecNumber evidence="3">1.3.1.12</ecNumber>
    </recommendedName>
</protein>
<dbReference type="GO" id="GO:0008977">
    <property type="term" value="F:prephenate dehydrogenase (NAD+) activity"/>
    <property type="evidence" value="ECO:0007669"/>
    <property type="project" value="UniProtKB-EC"/>
</dbReference>
<dbReference type="SUPFAM" id="SSF51735">
    <property type="entry name" value="NAD(P)-binding Rossmann-fold domains"/>
    <property type="match status" value="1"/>
</dbReference>
<gene>
    <name evidence="13" type="ORF">HVS_12870</name>
</gene>
<dbReference type="SUPFAM" id="SSF48179">
    <property type="entry name" value="6-phosphogluconate dehydrogenase C-terminal domain-like"/>
    <property type="match status" value="1"/>
</dbReference>
<dbReference type="KEGG" id="hsc:HVS_12870"/>
<evidence type="ECO:0000259" key="12">
    <source>
        <dbReference type="PROSITE" id="PS51671"/>
    </source>
</evidence>
<dbReference type="InterPro" id="IPR046825">
    <property type="entry name" value="PDH_C"/>
</dbReference>
<dbReference type="InterPro" id="IPR003099">
    <property type="entry name" value="Prephen_DH"/>
</dbReference>
<organism evidence="13 14">
    <name type="scientific">Acetivibrio saccincola</name>
    <dbReference type="NCBI Taxonomy" id="1677857"/>
    <lineage>
        <taxon>Bacteria</taxon>
        <taxon>Bacillati</taxon>
        <taxon>Bacillota</taxon>
        <taxon>Clostridia</taxon>
        <taxon>Eubacteriales</taxon>
        <taxon>Oscillospiraceae</taxon>
        <taxon>Acetivibrio</taxon>
    </lineage>
</organism>
<dbReference type="GO" id="GO:0006571">
    <property type="term" value="P:tyrosine biosynthetic process"/>
    <property type="evidence" value="ECO:0007669"/>
    <property type="project" value="UniProtKB-UniPathway"/>
</dbReference>
<dbReference type="PANTHER" id="PTHR21363:SF0">
    <property type="entry name" value="PREPHENATE DEHYDROGENASE [NADP(+)]"/>
    <property type="match status" value="1"/>
</dbReference>
<feature type="domain" description="ACT" evidence="12">
    <location>
        <begin position="296"/>
        <end position="365"/>
    </location>
</feature>
<name>A0A2K9E3Z1_9FIRM</name>
<dbReference type="RefSeq" id="WP_101302936.1">
    <property type="nucleotide sequence ID" value="NZ_CP025197.1"/>
</dbReference>
<dbReference type="InterPro" id="IPR008927">
    <property type="entry name" value="6-PGluconate_DH-like_C_sf"/>
</dbReference>